<evidence type="ECO:0000256" key="1">
    <source>
        <dbReference type="SAM" id="MobiDB-lite"/>
    </source>
</evidence>
<dbReference type="Proteomes" id="UP000830158">
    <property type="component" value="Chromosome"/>
</dbReference>
<dbReference type="RefSeq" id="WP_205413370.1">
    <property type="nucleotide sequence ID" value="NZ_CP091196.1"/>
</dbReference>
<feature type="region of interest" description="Disordered" evidence="1">
    <location>
        <begin position="1"/>
        <end position="25"/>
    </location>
</feature>
<dbReference type="EMBL" id="CP091196">
    <property type="protein sequence ID" value="UQS28108.1"/>
    <property type="molecule type" value="Genomic_DNA"/>
</dbReference>
<evidence type="ECO:0000313" key="2">
    <source>
        <dbReference type="EMBL" id="UQS28108.1"/>
    </source>
</evidence>
<proteinExistence type="predicted"/>
<keyword evidence="3" id="KW-1185">Reference proteome</keyword>
<sequence length="77" mass="8126">MSSFEAKQCRTRPIETPASAATSRRLTASIPGHDAAQLVCLVAGIQLGAVPSVQAILGARQGGLFHWLDLTAKKKRA</sequence>
<name>A0ABY4P7C2_9PSEU</name>
<accession>A0ABY4P7C2</accession>
<organism evidence="2 3">
    <name type="scientific">Amycolatopsis thermalba</name>
    <dbReference type="NCBI Taxonomy" id="944492"/>
    <lineage>
        <taxon>Bacteria</taxon>
        <taxon>Bacillati</taxon>
        <taxon>Actinomycetota</taxon>
        <taxon>Actinomycetes</taxon>
        <taxon>Pseudonocardiales</taxon>
        <taxon>Pseudonocardiaceae</taxon>
        <taxon>Amycolatopsis</taxon>
    </lineage>
</organism>
<gene>
    <name evidence="2" type="ORF">L1857_32355</name>
</gene>
<protein>
    <submittedName>
        <fullName evidence="2">Uncharacterized protein</fullName>
    </submittedName>
</protein>
<reference evidence="2" key="1">
    <citation type="submission" date="2022-01" db="EMBL/GenBank/DDBJ databases">
        <title>PSI-footprinting approach for the identification of protein synthesis inhibitor producers.</title>
        <authorList>
            <person name="Handel F."/>
            <person name="Kulik A."/>
            <person name="Wex K.W."/>
            <person name="Berscheid A."/>
            <person name="Saur J.S."/>
            <person name="Winkler A."/>
            <person name="Wibberg D."/>
            <person name="Kalinowski J."/>
            <person name="Broetz-Oesterhelt H."/>
            <person name="Mast Y."/>
        </authorList>
    </citation>
    <scope>NUCLEOTIDE SEQUENCE</scope>
    <source>
        <strain evidence="2">KNN 49.3e</strain>
    </source>
</reference>
<evidence type="ECO:0000313" key="3">
    <source>
        <dbReference type="Proteomes" id="UP000830158"/>
    </source>
</evidence>